<feature type="active site" description="Proton acceptor" evidence="5">
    <location>
        <position position="308"/>
    </location>
</feature>
<feature type="site" description="Important for catalytic activity" evidence="7">
    <location>
        <position position="282"/>
    </location>
</feature>
<evidence type="ECO:0000256" key="5">
    <source>
        <dbReference type="PIRSR" id="PIRSR604808-1"/>
    </source>
</evidence>
<gene>
    <name evidence="9" type="ordered locus">Pnap_0167</name>
</gene>
<dbReference type="NCBIfam" id="TIGR00633">
    <property type="entry name" value="xth"/>
    <property type="match status" value="1"/>
</dbReference>
<feature type="binding site" evidence="6">
    <location>
        <position position="8"/>
    </location>
    <ligand>
        <name>Mg(2+)</name>
        <dbReference type="ChEBI" id="CHEBI:18420"/>
        <label>1</label>
    </ligand>
</feature>
<organism evidence="9 10">
    <name type="scientific">Polaromonas naphthalenivorans (strain CJ2)</name>
    <dbReference type="NCBI Taxonomy" id="365044"/>
    <lineage>
        <taxon>Bacteria</taxon>
        <taxon>Pseudomonadati</taxon>
        <taxon>Pseudomonadota</taxon>
        <taxon>Betaproteobacteria</taxon>
        <taxon>Burkholderiales</taxon>
        <taxon>Comamonadaceae</taxon>
        <taxon>Polaromonas</taxon>
    </lineage>
</organism>
<keyword evidence="3" id="KW-0378">Hydrolase</keyword>
<dbReference type="GO" id="GO:0140078">
    <property type="term" value="F:class I DNA-(apurinic or apyrimidinic site) endonuclease activity"/>
    <property type="evidence" value="ECO:0007669"/>
    <property type="project" value="UniProtKB-EC"/>
</dbReference>
<dbReference type="PANTHER" id="PTHR22748">
    <property type="entry name" value="AP ENDONUCLEASE"/>
    <property type="match status" value="1"/>
</dbReference>
<evidence type="ECO:0000259" key="8">
    <source>
        <dbReference type="Pfam" id="PF03372"/>
    </source>
</evidence>
<keyword evidence="9" id="KW-0456">Lyase</keyword>
<keyword evidence="10" id="KW-1185">Reference proteome</keyword>
<dbReference type="GO" id="GO:0008081">
    <property type="term" value="F:phosphoric diester hydrolase activity"/>
    <property type="evidence" value="ECO:0007669"/>
    <property type="project" value="TreeGrafter"/>
</dbReference>
<dbReference type="EMBL" id="CP000529">
    <property type="protein sequence ID" value="ABM35492.1"/>
    <property type="molecule type" value="Genomic_DNA"/>
</dbReference>
<dbReference type="Gene3D" id="3.60.10.10">
    <property type="entry name" value="Endonuclease/exonuclease/phosphatase"/>
    <property type="match status" value="1"/>
</dbReference>
<dbReference type="PROSITE" id="PS51435">
    <property type="entry name" value="AP_NUCLEASE_F1_4"/>
    <property type="match status" value="1"/>
</dbReference>
<dbReference type="InterPro" id="IPR004808">
    <property type="entry name" value="AP_endonuc_1"/>
</dbReference>
<dbReference type="RefSeq" id="WP_011799602.1">
    <property type="nucleotide sequence ID" value="NC_008781.1"/>
</dbReference>
<dbReference type="SUPFAM" id="SSF56219">
    <property type="entry name" value="DNase I-like"/>
    <property type="match status" value="1"/>
</dbReference>
<evidence type="ECO:0000256" key="3">
    <source>
        <dbReference type="ARBA" id="ARBA00022801"/>
    </source>
</evidence>
<keyword evidence="4 6" id="KW-0460">Magnesium</keyword>
<evidence type="ECO:0000256" key="7">
    <source>
        <dbReference type="PIRSR" id="PIRSR604808-3"/>
    </source>
</evidence>
<feature type="site" description="Interaction with DNA substrate" evidence="7">
    <location>
        <position position="308"/>
    </location>
</feature>
<evidence type="ECO:0000256" key="6">
    <source>
        <dbReference type="PIRSR" id="PIRSR604808-2"/>
    </source>
</evidence>
<feature type="binding site" evidence="6">
    <location>
        <position position="308"/>
    </location>
    <ligand>
        <name>Mg(2+)</name>
        <dbReference type="ChEBI" id="CHEBI:18420"/>
        <label>1</label>
    </ligand>
</feature>
<feature type="active site" description="Proton donor/acceptor" evidence="5">
    <location>
        <position position="160"/>
    </location>
</feature>
<dbReference type="KEGG" id="pna:Pnap_0167"/>
<dbReference type="PANTHER" id="PTHR22748:SF6">
    <property type="entry name" value="DNA-(APURINIC OR APYRIMIDINIC SITE) ENDONUCLEASE"/>
    <property type="match status" value="1"/>
</dbReference>
<proteinExistence type="inferred from homology"/>
<feature type="active site" evidence="5">
    <location>
        <position position="117"/>
    </location>
</feature>
<dbReference type="OrthoDB" id="9803914at2"/>
<dbReference type="STRING" id="365044.Pnap_0167"/>
<accession>A1VIL4</accession>
<dbReference type="CDD" id="cd10281">
    <property type="entry name" value="Nape_like_AP-endo"/>
    <property type="match status" value="1"/>
</dbReference>
<sequence>MFKLTSLNLNGIRSAASKGLQEWVAQSMPDCICVQELKAQAADLSGRFEAIAGHKGYFQFAEKKGYSGVGIYTRHEPSDVIVGYGSTEFDAEGRYVELRFDRPGRRHSPKLSIISCYFPSGSSGEERQAAKFRFLAELYPHLAALKRCGGDNREFVLCGDINIAHQEIDLKNFKGNKKNSGFLPEERAWMTELLAPTLPTACGSLPPEGAAAPAARQSRLRGPGLQEASAAVDAAPALDSSAQGGGMVDVYRRLHPATTDEAYTWWSNRGQAYAKNVGWRLDYHLATPGFGATAHSASIHKAQRFSDHAPLTIEYDWAL</sequence>
<comment type="cofactor">
    <cofactor evidence="6">
        <name>Mg(2+)</name>
        <dbReference type="ChEBI" id="CHEBI:18420"/>
    </cofactor>
    <cofactor evidence="6">
        <name>Mn(2+)</name>
        <dbReference type="ChEBI" id="CHEBI:29035"/>
    </cofactor>
    <text evidence="6">Probably binds two magnesium or manganese ions per subunit.</text>
</comment>
<comment type="similarity">
    <text evidence="1">Belongs to the DNA repair enzymes AP/ExoA family.</text>
</comment>
<keyword evidence="2 6" id="KW-0479">Metal-binding</keyword>
<dbReference type="GO" id="GO:0006284">
    <property type="term" value="P:base-excision repair"/>
    <property type="evidence" value="ECO:0007669"/>
    <property type="project" value="TreeGrafter"/>
</dbReference>
<feature type="site" description="Transition state stabilizer" evidence="7">
    <location>
        <position position="162"/>
    </location>
</feature>
<dbReference type="InterPro" id="IPR005135">
    <property type="entry name" value="Endo/exonuclease/phosphatase"/>
</dbReference>
<protein>
    <submittedName>
        <fullName evidence="9">Exodeoxyribonuclease III Xth</fullName>
        <ecNumber evidence="9">4.2.99.18</ecNumber>
    </submittedName>
</protein>
<evidence type="ECO:0000313" key="10">
    <source>
        <dbReference type="Proteomes" id="UP000000644"/>
    </source>
</evidence>
<dbReference type="AlphaFoldDB" id="A1VIL4"/>
<dbReference type="eggNOG" id="COG0708">
    <property type="taxonomic scope" value="Bacteria"/>
</dbReference>
<dbReference type="InterPro" id="IPR036691">
    <property type="entry name" value="Endo/exonu/phosph_ase_sf"/>
</dbReference>
<dbReference type="GO" id="GO:0046872">
    <property type="term" value="F:metal ion binding"/>
    <property type="evidence" value="ECO:0007669"/>
    <property type="project" value="UniProtKB-KW"/>
</dbReference>
<evidence type="ECO:0000256" key="4">
    <source>
        <dbReference type="ARBA" id="ARBA00022842"/>
    </source>
</evidence>
<keyword evidence="6" id="KW-0464">Manganese</keyword>
<evidence type="ECO:0000313" key="9">
    <source>
        <dbReference type="EMBL" id="ABM35492.1"/>
    </source>
</evidence>
<evidence type="ECO:0000256" key="1">
    <source>
        <dbReference type="ARBA" id="ARBA00007092"/>
    </source>
</evidence>
<reference evidence="10" key="1">
    <citation type="journal article" date="2009" name="Environ. Microbiol.">
        <title>The genome of Polaromonas naphthalenivorans strain CJ2, isolated from coal tar-contaminated sediment, reveals physiological and metabolic versatility and evolution through extensive horizontal gene transfer.</title>
        <authorList>
            <person name="Yagi J.M."/>
            <person name="Sims D."/>
            <person name="Brettin T."/>
            <person name="Bruce D."/>
            <person name="Madsen E.L."/>
        </authorList>
    </citation>
    <scope>NUCLEOTIDE SEQUENCE [LARGE SCALE GENOMIC DNA]</scope>
    <source>
        <strain evidence="10">CJ2</strain>
    </source>
</reference>
<feature type="binding site" evidence="6">
    <location>
        <position position="160"/>
    </location>
    <ligand>
        <name>Mg(2+)</name>
        <dbReference type="ChEBI" id="CHEBI:18420"/>
        <label>1</label>
    </ligand>
</feature>
<dbReference type="GO" id="GO:0008311">
    <property type="term" value="F:double-stranded DNA 3'-5' DNA exonuclease activity"/>
    <property type="evidence" value="ECO:0007669"/>
    <property type="project" value="TreeGrafter"/>
</dbReference>
<feature type="domain" description="Endonuclease/exonuclease/phosphatase" evidence="8">
    <location>
        <begin position="6"/>
        <end position="308"/>
    </location>
</feature>
<dbReference type="Pfam" id="PF03372">
    <property type="entry name" value="Exo_endo_phos"/>
    <property type="match status" value="1"/>
</dbReference>
<dbReference type="HOGENOM" id="CLU_027539_3_0_4"/>
<name>A1VIL4_POLNA</name>
<feature type="binding site" evidence="6">
    <location>
        <position position="307"/>
    </location>
    <ligand>
        <name>Mg(2+)</name>
        <dbReference type="ChEBI" id="CHEBI:18420"/>
        <label>1</label>
    </ligand>
</feature>
<feature type="binding site" evidence="6">
    <location>
        <position position="162"/>
    </location>
    <ligand>
        <name>Mg(2+)</name>
        <dbReference type="ChEBI" id="CHEBI:18420"/>
        <label>1</label>
    </ligand>
</feature>
<feature type="binding site" evidence="6">
    <location>
        <position position="36"/>
    </location>
    <ligand>
        <name>Mg(2+)</name>
        <dbReference type="ChEBI" id="CHEBI:18420"/>
        <label>1</label>
    </ligand>
</feature>
<evidence type="ECO:0000256" key="2">
    <source>
        <dbReference type="ARBA" id="ARBA00022723"/>
    </source>
</evidence>
<dbReference type="EC" id="4.2.99.18" evidence="9"/>
<dbReference type="Proteomes" id="UP000000644">
    <property type="component" value="Chromosome"/>
</dbReference>